<comment type="subunit">
    <text evidence="5">Part of TORC1 complex. Part of the TORC2 complex.</text>
</comment>
<keyword evidence="2 4" id="KW-0853">WD repeat</keyword>
<comment type="function">
    <text evidence="5">Subunit of TORC1 and TORC2, which regulate cell growth and survival in response to nutrient and hormonal signals.</text>
</comment>
<feature type="repeat" description="WD" evidence="4">
    <location>
        <begin position="77"/>
        <end position="118"/>
    </location>
</feature>
<dbReference type="SUPFAM" id="SSF50978">
    <property type="entry name" value="WD40 repeat-like"/>
    <property type="match status" value="1"/>
</dbReference>
<dbReference type="EMBL" id="JAIFTH010000645">
    <property type="protein sequence ID" value="KAG9509147.1"/>
    <property type="molecule type" value="Genomic_DNA"/>
</dbReference>
<sequence length="311" mass="34711">MAHAHEQCNGIIFATGGYDHTIKFWLPHNGQCSRIIQHPNSQVNDLKISPCRSYLAAAGFQHIRLFNASTGNPDITLEGFNKNVLTIGFQEDTKWLFSGGEDFTTRVWDLRSKTHQSQKSHQSSSAVNSARLHSNQVEIFIGEQSGSITVWDLRKESSTLAHVEQDPLQSITLSSDGQLLAAIENTGHCNLYSVTAEHTLSKLKRWTAHDKYGLKCLFSSGSKYLVTTSADHTAKIWLTEEFFNSDEPTPSAILAENNQRWVWDATFSADSKYVFTASSDNISRLWNVETGALKREYVGHQKAVTAIAFAD</sequence>
<dbReference type="InterPro" id="IPR015943">
    <property type="entry name" value="WD40/YVTN_repeat-like_dom_sf"/>
</dbReference>
<evidence type="ECO:0000256" key="1">
    <source>
        <dbReference type="ARBA" id="ARBA00009890"/>
    </source>
</evidence>
<dbReference type="InterPro" id="IPR001680">
    <property type="entry name" value="WD40_rpt"/>
</dbReference>
<dbReference type="PROSITE" id="PS50294">
    <property type="entry name" value="WD_REPEATS_REGION"/>
    <property type="match status" value="1"/>
</dbReference>
<evidence type="ECO:0000256" key="3">
    <source>
        <dbReference type="ARBA" id="ARBA00022737"/>
    </source>
</evidence>
<comment type="caution">
    <text evidence="6">The sequence shown here is derived from an EMBL/GenBank/DDBJ whole genome shotgun (WGS) entry which is preliminary data.</text>
</comment>
<dbReference type="SMART" id="SM00320">
    <property type="entry name" value="WD40"/>
    <property type="match status" value="6"/>
</dbReference>
<dbReference type="PROSITE" id="PS00678">
    <property type="entry name" value="WD_REPEATS_1"/>
    <property type="match status" value="2"/>
</dbReference>
<accession>A0ABQ7S6U9</accession>
<evidence type="ECO:0000256" key="4">
    <source>
        <dbReference type="PROSITE-ProRule" id="PRU00221"/>
    </source>
</evidence>
<dbReference type="Gene3D" id="2.130.10.10">
    <property type="entry name" value="YVTN repeat-like/Quinoprotein amine dehydrogenase"/>
    <property type="match status" value="1"/>
</dbReference>
<reference evidence="6 7" key="1">
    <citation type="submission" date="2020-10" db="EMBL/GenBank/DDBJ databases">
        <authorList>
            <person name="Klimov P.B."/>
            <person name="Dyachkov S.M."/>
            <person name="Chetverikov P.E."/>
        </authorList>
    </citation>
    <scope>NUCLEOTIDE SEQUENCE [LARGE SCALE GENOMIC DNA]</scope>
    <source>
        <strain evidence="6">BMOC 18-1129-001#AD2665</strain>
        <tissue evidence="6">Entire mites</tissue>
    </source>
</reference>
<feature type="non-terminal residue" evidence="6">
    <location>
        <position position="1"/>
    </location>
</feature>
<comment type="subcellular location">
    <subcellularLocation>
        <location evidence="5">Cytoplasm</location>
    </subcellularLocation>
</comment>
<dbReference type="InterPro" id="IPR019775">
    <property type="entry name" value="WD40_repeat_CS"/>
</dbReference>
<organism evidence="6 7">
    <name type="scientific">Fragariocoptes setiger</name>
    <dbReference type="NCBI Taxonomy" id="1670756"/>
    <lineage>
        <taxon>Eukaryota</taxon>
        <taxon>Metazoa</taxon>
        <taxon>Ecdysozoa</taxon>
        <taxon>Arthropoda</taxon>
        <taxon>Chelicerata</taxon>
        <taxon>Arachnida</taxon>
        <taxon>Acari</taxon>
        <taxon>Acariformes</taxon>
        <taxon>Trombidiformes</taxon>
        <taxon>Prostigmata</taxon>
        <taxon>Eupodina</taxon>
        <taxon>Eriophyoidea</taxon>
        <taxon>Phytoptidae</taxon>
        <taxon>Fragariocoptes</taxon>
    </lineage>
</organism>
<dbReference type="InterPro" id="IPR036322">
    <property type="entry name" value="WD40_repeat_dom_sf"/>
</dbReference>
<dbReference type="InterPro" id="IPR037588">
    <property type="entry name" value="MLST8"/>
</dbReference>
<dbReference type="Pfam" id="PF00400">
    <property type="entry name" value="WD40"/>
    <property type="match status" value="4"/>
</dbReference>
<protein>
    <recommendedName>
        <fullName evidence="5">Target of rapamycin complex subunit lst8</fullName>
        <shortName evidence="5">TORC subunit lst8</shortName>
    </recommendedName>
</protein>
<comment type="similarity">
    <text evidence="1 5">Belongs to the WD repeat LST8 family.</text>
</comment>
<dbReference type="Proteomes" id="UP000825002">
    <property type="component" value="Unassembled WGS sequence"/>
</dbReference>
<evidence type="ECO:0000256" key="2">
    <source>
        <dbReference type="ARBA" id="ARBA00022574"/>
    </source>
</evidence>
<evidence type="ECO:0000313" key="7">
    <source>
        <dbReference type="Proteomes" id="UP000825002"/>
    </source>
</evidence>
<keyword evidence="7" id="KW-1185">Reference proteome</keyword>
<evidence type="ECO:0000313" key="6">
    <source>
        <dbReference type="EMBL" id="KAG9509147.1"/>
    </source>
</evidence>
<name>A0ABQ7S6U9_9ACAR</name>
<feature type="repeat" description="WD" evidence="4">
    <location>
        <begin position="255"/>
        <end position="296"/>
    </location>
</feature>
<dbReference type="PANTHER" id="PTHR19842:SF0">
    <property type="entry name" value="TARGET OF RAPAMYCIN COMPLEX SUBUNIT LST8"/>
    <property type="match status" value="1"/>
</dbReference>
<keyword evidence="5" id="KW-0963">Cytoplasm</keyword>
<keyword evidence="3 5" id="KW-0677">Repeat</keyword>
<gene>
    <name evidence="6" type="primary">MLST8</name>
    <name evidence="6" type="ORF">GZH46_02343</name>
</gene>
<evidence type="ECO:0000256" key="5">
    <source>
        <dbReference type="RuleBase" id="RU369068"/>
    </source>
</evidence>
<proteinExistence type="inferred from homology"/>
<dbReference type="PANTHER" id="PTHR19842">
    <property type="entry name" value="G BETA-LIKE PROTEIN GBL"/>
    <property type="match status" value="1"/>
</dbReference>
<dbReference type="PROSITE" id="PS50082">
    <property type="entry name" value="WD_REPEATS_2"/>
    <property type="match status" value="2"/>
</dbReference>